<evidence type="ECO:0000313" key="2">
    <source>
        <dbReference type="EMBL" id="HJC65295.1"/>
    </source>
</evidence>
<dbReference type="InterPro" id="IPR029063">
    <property type="entry name" value="SAM-dependent_MTases_sf"/>
</dbReference>
<feature type="compositionally biased region" description="Basic and acidic residues" evidence="1">
    <location>
        <begin position="7"/>
        <end position="26"/>
    </location>
</feature>
<dbReference type="PANTHER" id="PTHR38451">
    <property type="entry name" value="TRNA (ADENINE(22)-N(1))-METHYLTRANSFERASE"/>
    <property type="match status" value="1"/>
</dbReference>
<dbReference type="EMBL" id="DWWB01000003">
    <property type="protein sequence ID" value="HJC65295.1"/>
    <property type="molecule type" value="Genomic_DNA"/>
</dbReference>
<name>A0A9D2PU59_9FIRM</name>
<keyword evidence="2" id="KW-0808">Transferase</keyword>
<gene>
    <name evidence="2" type="ORF">H9931_01045</name>
</gene>
<dbReference type="AlphaFoldDB" id="A0A9D2PU59"/>
<evidence type="ECO:0000313" key="3">
    <source>
        <dbReference type="Proteomes" id="UP000823863"/>
    </source>
</evidence>
<comment type="caution">
    <text evidence="2">The sequence shown here is derived from an EMBL/GenBank/DDBJ whole genome shotgun (WGS) entry which is preliminary data.</text>
</comment>
<dbReference type="SUPFAM" id="SSF53335">
    <property type="entry name" value="S-adenosyl-L-methionine-dependent methyltransferases"/>
    <property type="match status" value="1"/>
</dbReference>
<dbReference type="PANTHER" id="PTHR38451:SF1">
    <property type="entry name" value="TRNA (ADENINE(22)-N(1))-METHYLTRANSFERASE"/>
    <property type="match status" value="1"/>
</dbReference>
<feature type="region of interest" description="Disordered" evidence="1">
    <location>
        <begin position="1"/>
        <end position="26"/>
    </location>
</feature>
<dbReference type="Gene3D" id="3.40.50.150">
    <property type="entry name" value="Vaccinia Virus protein VP39"/>
    <property type="match status" value="1"/>
</dbReference>
<reference evidence="2" key="1">
    <citation type="journal article" date="2021" name="PeerJ">
        <title>Extensive microbial diversity within the chicken gut microbiome revealed by metagenomics and culture.</title>
        <authorList>
            <person name="Gilroy R."/>
            <person name="Ravi A."/>
            <person name="Getino M."/>
            <person name="Pursley I."/>
            <person name="Horton D.L."/>
            <person name="Alikhan N.F."/>
            <person name="Baker D."/>
            <person name="Gharbi K."/>
            <person name="Hall N."/>
            <person name="Watson M."/>
            <person name="Adriaenssens E.M."/>
            <person name="Foster-Nyarko E."/>
            <person name="Jarju S."/>
            <person name="Secka A."/>
            <person name="Antonio M."/>
            <person name="Oren A."/>
            <person name="Chaudhuri R.R."/>
            <person name="La Ragione R."/>
            <person name="Hildebrand F."/>
            <person name="Pallen M.J."/>
        </authorList>
    </citation>
    <scope>NUCLEOTIDE SEQUENCE</scope>
    <source>
        <strain evidence="2">CHK198-12963</strain>
    </source>
</reference>
<keyword evidence="2" id="KW-0489">Methyltransferase</keyword>
<sequence length="276" mass="31437">MEFAAESCREERDGRGKENEKQEAGSRIRLSPRLKAVAAFVPEGFRAADIGTDHGYIPIYLVETGRVPGVLAMDVGKGPLERAKAHTEAMNPELRDRIELRLSDGLKGMKTGEAQTVIIAGMGGELMIRILDEGRHVWESVDTWVLSPQSELEEVRRFLLREGFAVLREQMVKDNGKFYTVMAASRGKMECEQKEELRYGPCLIRDKNPVLLEYLAQEEKRILGIREGFDLEKAEQWTPGQRTAFRQLGEELELIGKTRRRMGHKEEYISEMQRGN</sequence>
<reference evidence="2" key="2">
    <citation type="submission" date="2021-04" db="EMBL/GenBank/DDBJ databases">
        <authorList>
            <person name="Gilroy R."/>
        </authorList>
    </citation>
    <scope>NUCLEOTIDE SEQUENCE</scope>
    <source>
        <strain evidence="2">CHK198-12963</strain>
    </source>
</reference>
<proteinExistence type="predicted"/>
<accession>A0A9D2PU59</accession>
<dbReference type="Pfam" id="PF12847">
    <property type="entry name" value="Methyltransf_18"/>
    <property type="match status" value="1"/>
</dbReference>
<dbReference type="Proteomes" id="UP000823863">
    <property type="component" value="Unassembled WGS sequence"/>
</dbReference>
<dbReference type="GO" id="GO:0032259">
    <property type="term" value="P:methylation"/>
    <property type="evidence" value="ECO:0007669"/>
    <property type="project" value="UniProtKB-KW"/>
</dbReference>
<protein>
    <submittedName>
        <fullName evidence="2">Class I SAM-dependent methyltransferase</fullName>
    </submittedName>
</protein>
<dbReference type="GO" id="GO:0008168">
    <property type="term" value="F:methyltransferase activity"/>
    <property type="evidence" value="ECO:0007669"/>
    <property type="project" value="UniProtKB-KW"/>
</dbReference>
<evidence type="ECO:0000256" key="1">
    <source>
        <dbReference type="SAM" id="MobiDB-lite"/>
    </source>
</evidence>
<organism evidence="2 3">
    <name type="scientific">Candidatus Enterocloster excrementigallinarum</name>
    <dbReference type="NCBI Taxonomy" id="2838558"/>
    <lineage>
        <taxon>Bacteria</taxon>
        <taxon>Bacillati</taxon>
        <taxon>Bacillota</taxon>
        <taxon>Clostridia</taxon>
        <taxon>Lachnospirales</taxon>
        <taxon>Lachnospiraceae</taxon>
        <taxon>Enterocloster</taxon>
    </lineage>
</organism>